<organism evidence="2">
    <name type="scientific">Zea mays</name>
    <name type="common">Maize</name>
    <dbReference type="NCBI Taxonomy" id="4577"/>
    <lineage>
        <taxon>Eukaryota</taxon>
        <taxon>Viridiplantae</taxon>
        <taxon>Streptophyta</taxon>
        <taxon>Embryophyta</taxon>
        <taxon>Tracheophyta</taxon>
        <taxon>Spermatophyta</taxon>
        <taxon>Magnoliopsida</taxon>
        <taxon>Liliopsida</taxon>
        <taxon>Poales</taxon>
        <taxon>Poaceae</taxon>
        <taxon>PACMAD clade</taxon>
        <taxon>Panicoideae</taxon>
        <taxon>Andropogonodae</taxon>
        <taxon>Andropogoneae</taxon>
        <taxon>Tripsacinae</taxon>
        <taxon>Zea</taxon>
    </lineage>
</organism>
<protein>
    <submittedName>
        <fullName evidence="2">Putative axial regulator YABBY 2</fullName>
    </submittedName>
</protein>
<accession>A0A1D6MVD4</accession>
<feature type="compositionally biased region" description="Basic residues" evidence="1">
    <location>
        <begin position="1"/>
        <end position="15"/>
    </location>
</feature>
<feature type="compositionally biased region" description="Polar residues" evidence="1">
    <location>
        <begin position="29"/>
        <end position="39"/>
    </location>
</feature>
<evidence type="ECO:0000256" key="1">
    <source>
        <dbReference type="SAM" id="MobiDB-lite"/>
    </source>
</evidence>
<name>A0A1D6MVD4_MAIZE</name>
<reference evidence="2" key="1">
    <citation type="submission" date="2015-12" db="EMBL/GenBank/DDBJ databases">
        <title>Update maize B73 reference genome by single molecule sequencing technologies.</title>
        <authorList>
            <consortium name="Maize Genome Sequencing Project"/>
            <person name="Ware D."/>
        </authorList>
    </citation>
    <scope>NUCLEOTIDE SEQUENCE [LARGE SCALE GENOMIC DNA]</scope>
    <source>
        <tissue evidence="2">Seedling</tissue>
    </source>
</reference>
<sequence>MRRAQLQRRGSGFRRRITDSSRKRYAGSKRTTPTLTTGKPSARQPRIGHIIQTSISV</sequence>
<gene>
    <name evidence="2" type="ORF">ZEAMMB73_Zm00001d041277</name>
</gene>
<evidence type="ECO:0000313" key="2">
    <source>
        <dbReference type="EMBL" id="ONM32778.1"/>
    </source>
</evidence>
<dbReference type="EMBL" id="CM007649">
    <property type="protein sequence ID" value="ONM32778.1"/>
    <property type="molecule type" value="Genomic_DNA"/>
</dbReference>
<feature type="region of interest" description="Disordered" evidence="1">
    <location>
        <begin position="1"/>
        <end position="43"/>
    </location>
</feature>
<dbReference type="AlphaFoldDB" id="A0A1D6MVD4"/>
<proteinExistence type="predicted"/>